<evidence type="ECO:0000313" key="1">
    <source>
        <dbReference type="EMBL" id="RIA75702.1"/>
    </source>
</evidence>
<comment type="caution">
    <text evidence="1">The sequence shown here is derived from an EMBL/GenBank/DDBJ whole genome shotgun (WGS) entry which is preliminary data.</text>
</comment>
<dbReference type="Proteomes" id="UP000266506">
    <property type="component" value="Unassembled WGS sequence"/>
</dbReference>
<dbReference type="InParanoid" id="A0A397RRB8"/>
<dbReference type="EMBL" id="QXEV01000013">
    <property type="protein sequence ID" value="RIA75702.1"/>
    <property type="molecule type" value="Genomic_DNA"/>
</dbReference>
<proteinExistence type="predicted"/>
<name>A0A397RRB8_9MOLU</name>
<protein>
    <submittedName>
        <fullName evidence="1">Uncharacterized protein</fullName>
    </submittedName>
</protein>
<keyword evidence="2" id="KW-1185">Reference proteome</keyword>
<evidence type="ECO:0000313" key="2">
    <source>
        <dbReference type="Proteomes" id="UP000266506"/>
    </source>
</evidence>
<dbReference type="RefSeq" id="WP_119016400.1">
    <property type="nucleotide sequence ID" value="NZ_QXEV01000013.1"/>
</dbReference>
<dbReference type="AlphaFoldDB" id="A0A397RRB8"/>
<organism evidence="1 2">
    <name type="scientific">Anaeroplasma bactoclasticum</name>
    <dbReference type="NCBI Taxonomy" id="2088"/>
    <lineage>
        <taxon>Bacteria</taxon>
        <taxon>Bacillati</taxon>
        <taxon>Mycoplasmatota</taxon>
        <taxon>Mollicutes</taxon>
        <taxon>Anaeroplasmatales</taxon>
        <taxon>Anaeroplasmataceae</taxon>
        <taxon>Anaeroplasma</taxon>
    </lineage>
</organism>
<sequence>MKFDIHAFNTVVSEPKYEGYDTYLINDNNEMVDYHIYLFIVESSNVAAIICEKLPVKEGSTENYEIYEFNGNKLLDHKVVRIKPLDKNSEKFKKMVDNYVNHKYSFQTK</sequence>
<reference evidence="1 2" key="1">
    <citation type="submission" date="2018-08" db="EMBL/GenBank/DDBJ databases">
        <title>Genomic Encyclopedia of Archaeal and Bacterial Type Strains, Phase II (KMG-II): from individual species to whole genera.</title>
        <authorList>
            <person name="Goeker M."/>
        </authorList>
    </citation>
    <scope>NUCLEOTIDE SEQUENCE [LARGE SCALE GENOMIC DNA]</scope>
    <source>
        <strain evidence="1 2">ATCC 27112</strain>
    </source>
</reference>
<accession>A0A397RRB8</accession>
<gene>
    <name evidence="1" type="ORF">EI71_01271</name>
</gene>